<protein>
    <submittedName>
        <fullName evidence="1">Uncharacterized protein</fullName>
    </submittedName>
</protein>
<reference evidence="1 2" key="1">
    <citation type="submission" date="2018-12" db="EMBL/GenBank/DDBJ databases">
        <authorList>
            <consortium name="Pathogen Informatics"/>
        </authorList>
    </citation>
    <scope>NUCLEOTIDE SEQUENCE [LARGE SCALE GENOMIC DNA]</scope>
    <source>
        <strain evidence="1 2">NCTC9695</strain>
    </source>
</reference>
<dbReference type="EMBL" id="LR134182">
    <property type="protein sequence ID" value="VEB44853.1"/>
    <property type="molecule type" value="Genomic_DNA"/>
</dbReference>
<evidence type="ECO:0000313" key="2">
    <source>
        <dbReference type="Proteomes" id="UP000275777"/>
    </source>
</evidence>
<accession>A0A3S4LNH0</accession>
<evidence type="ECO:0000313" key="1">
    <source>
        <dbReference type="EMBL" id="VEB44853.1"/>
    </source>
</evidence>
<gene>
    <name evidence="1" type="ORF">NCTC9695_05357</name>
</gene>
<organism evidence="1 2">
    <name type="scientific">Chromobacterium violaceum</name>
    <dbReference type="NCBI Taxonomy" id="536"/>
    <lineage>
        <taxon>Bacteria</taxon>
        <taxon>Pseudomonadati</taxon>
        <taxon>Pseudomonadota</taxon>
        <taxon>Betaproteobacteria</taxon>
        <taxon>Neisseriales</taxon>
        <taxon>Chromobacteriaceae</taxon>
        <taxon>Chromobacterium</taxon>
    </lineage>
</organism>
<proteinExistence type="predicted"/>
<dbReference type="Proteomes" id="UP000275777">
    <property type="component" value="Chromosome"/>
</dbReference>
<name>A0A3S4LNH0_CHRVL</name>
<dbReference type="AlphaFoldDB" id="A0A3S4LNH0"/>
<sequence>MIASPGRFVIDIMRAAAAPAFEQPFYSHSNVLPPVIRHKSFSCAANQACEKRYNSLLKIAQEPPDPRVWLPRAPVFLGTSSER</sequence>